<dbReference type="AlphaFoldDB" id="A0A9D4Q474"/>
<evidence type="ECO:0000313" key="2">
    <source>
        <dbReference type="EMBL" id="KAH7962726.1"/>
    </source>
</evidence>
<comment type="caution">
    <text evidence="2">The sequence shown here is derived from an EMBL/GenBank/DDBJ whole genome shotgun (WGS) entry which is preliminary data.</text>
</comment>
<gene>
    <name evidence="2" type="ORF">HPB52_017680</name>
</gene>
<name>A0A9D4Q474_RHISA</name>
<keyword evidence="3" id="KW-1185">Reference proteome</keyword>
<protein>
    <submittedName>
        <fullName evidence="2">Uncharacterized protein</fullName>
    </submittedName>
</protein>
<proteinExistence type="predicted"/>
<accession>A0A9D4Q474</accession>
<dbReference type="Proteomes" id="UP000821837">
    <property type="component" value="Chromosome 3"/>
</dbReference>
<reference evidence="2" key="2">
    <citation type="submission" date="2021-09" db="EMBL/GenBank/DDBJ databases">
        <authorList>
            <person name="Jia N."/>
            <person name="Wang J."/>
            <person name="Shi W."/>
            <person name="Du L."/>
            <person name="Sun Y."/>
            <person name="Zhan W."/>
            <person name="Jiang J."/>
            <person name="Wang Q."/>
            <person name="Zhang B."/>
            <person name="Ji P."/>
            <person name="Sakyi L.B."/>
            <person name="Cui X."/>
            <person name="Yuan T."/>
            <person name="Jiang B."/>
            <person name="Yang W."/>
            <person name="Lam T.T.-Y."/>
            <person name="Chang Q."/>
            <person name="Ding S."/>
            <person name="Wang X."/>
            <person name="Zhu J."/>
            <person name="Ruan X."/>
            <person name="Zhao L."/>
            <person name="Wei J."/>
            <person name="Que T."/>
            <person name="Du C."/>
            <person name="Cheng J."/>
            <person name="Dai P."/>
            <person name="Han X."/>
            <person name="Huang E."/>
            <person name="Gao Y."/>
            <person name="Liu J."/>
            <person name="Shao H."/>
            <person name="Ye R."/>
            <person name="Li L."/>
            <person name="Wei W."/>
            <person name="Wang X."/>
            <person name="Wang C."/>
            <person name="Huo Q."/>
            <person name="Li W."/>
            <person name="Guo W."/>
            <person name="Chen H."/>
            <person name="Chen S."/>
            <person name="Zhou L."/>
            <person name="Zhou L."/>
            <person name="Ni X."/>
            <person name="Tian J."/>
            <person name="Zhou Y."/>
            <person name="Sheng Y."/>
            <person name="Liu T."/>
            <person name="Pan Y."/>
            <person name="Xia L."/>
            <person name="Li J."/>
            <person name="Zhao F."/>
            <person name="Cao W."/>
        </authorList>
    </citation>
    <scope>NUCLEOTIDE SEQUENCE</scope>
    <source>
        <strain evidence="2">Rsan-2018</strain>
        <tissue evidence="2">Larvae</tissue>
    </source>
</reference>
<evidence type="ECO:0000313" key="3">
    <source>
        <dbReference type="Proteomes" id="UP000821837"/>
    </source>
</evidence>
<dbReference type="EMBL" id="JABSTV010001249">
    <property type="protein sequence ID" value="KAH7962726.1"/>
    <property type="molecule type" value="Genomic_DNA"/>
</dbReference>
<reference evidence="2" key="1">
    <citation type="journal article" date="2020" name="Cell">
        <title>Large-Scale Comparative Analyses of Tick Genomes Elucidate Their Genetic Diversity and Vector Capacities.</title>
        <authorList>
            <consortium name="Tick Genome and Microbiome Consortium (TIGMIC)"/>
            <person name="Jia N."/>
            <person name="Wang J."/>
            <person name="Shi W."/>
            <person name="Du L."/>
            <person name="Sun Y."/>
            <person name="Zhan W."/>
            <person name="Jiang J.F."/>
            <person name="Wang Q."/>
            <person name="Zhang B."/>
            <person name="Ji P."/>
            <person name="Bell-Sakyi L."/>
            <person name="Cui X.M."/>
            <person name="Yuan T.T."/>
            <person name="Jiang B.G."/>
            <person name="Yang W.F."/>
            <person name="Lam T.T."/>
            <person name="Chang Q.C."/>
            <person name="Ding S.J."/>
            <person name="Wang X.J."/>
            <person name="Zhu J.G."/>
            <person name="Ruan X.D."/>
            <person name="Zhao L."/>
            <person name="Wei J.T."/>
            <person name="Ye R.Z."/>
            <person name="Que T.C."/>
            <person name="Du C.H."/>
            <person name="Zhou Y.H."/>
            <person name="Cheng J.X."/>
            <person name="Dai P.F."/>
            <person name="Guo W.B."/>
            <person name="Han X.H."/>
            <person name="Huang E.J."/>
            <person name="Li L.F."/>
            <person name="Wei W."/>
            <person name="Gao Y.C."/>
            <person name="Liu J.Z."/>
            <person name="Shao H.Z."/>
            <person name="Wang X."/>
            <person name="Wang C.C."/>
            <person name="Yang T.C."/>
            <person name="Huo Q.B."/>
            <person name="Li W."/>
            <person name="Chen H.Y."/>
            <person name="Chen S.E."/>
            <person name="Zhou L.G."/>
            <person name="Ni X.B."/>
            <person name="Tian J.H."/>
            <person name="Sheng Y."/>
            <person name="Liu T."/>
            <person name="Pan Y.S."/>
            <person name="Xia L.Y."/>
            <person name="Li J."/>
            <person name="Zhao F."/>
            <person name="Cao W.C."/>
        </authorList>
    </citation>
    <scope>NUCLEOTIDE SEQUENCE</scope>
    <source>
        <strain evidence="2">Rsan-2018</strain>
    </source>
</reference>
<feature type="region of interest" description="Disordered" evidence="1">
    <location>
        <begin position="42"/>
        <end position="61"/>
    </location>
</feature>
<sequence>MLHGFTVSELSARRHDCSDGAYKTGEGSFLPPAECVRAEKRLALSRGTQPRRPPLRRMESGAKELSQAAGEHALPLAAGAGAERQWGWGGVRPPLGPDVIVAEARAPTTQRDHWRFSFSRAPSRRGVAQPPVKAARVSVGGFRPWNGPCESGCDGRGPTRQAQASFRSGFLLSRRLTNTGD</sequence>
<evidence type="ECO:0000256" key="1">
    <source>
        <dbReference type="SAM" id="MobiDB-lite"/>
    </source>
</evidence>
<organism evidence="2 3">
    <name type="scientific">Rhipicephalus sanguineus</name>
    <name type="common">Brown dog tick</name>
    <name type="synonym">Ixodes sanguineus</name>
    <dbReference type="NCBI Taxonomy" id="34632"/>
    <lineage>
        <taxon>Eukaryota</taxon>
        <taxon>Metazoa</taxon>
        <taxon>Ecdysozoa</taxon>
        <taxon>Arthropoda</taxon>
        <taxon>Chelicerata</taxon>
        <taxon>Arachnida</taxon>
        <taxon>Acari</taxon>
        <taxon>Parasitiformes</taxon>
        <taxon>Ixodida</taxon>
        <taxon>Ixodoidea</taxon>
        <taxon>Ixodidae</taxon>
        <taxon>Rhipicephalinae</taxon>
        <taxon>Rhipicephalus</taxon>
        <taxon>Rhipicephalus</taxon>
    </lineage>
</organism>